<evidence type="ECO:0000313" key="3">
    <source>
        <dbReference type="EMBL" id="KAL1800734.1"/>
    </source>
</evidence>
<dbReference type="Gene3D" id="1.10.287.110">
    <property type="entry name" value="DnaJ domain"/>
    <property type="match status" value="1"/>
</dbReference>
<feature type="region of interest" description="Disordered" evidence="1">
    <location>
        <begin position="257"/>
        <end position="296"/>
    </location>
</feature>
<dbReference type="EMBL" id="JBHGVX010000001">
    <property type="protein sequence ID" value="KAL1800734.1"/>
    <property type="molecule type" value="Genomic_DNA"/>
</dbReference>
<sequence length="413" mass="47953">MAPAAPTHDYYDTLEVLPTALHDEIKASYRRLARLHHPDKNIGCRHATAKIQLINAAWEILGDTNKRAEYDRSRPQPKAPSSGSRPGPQPASTPQSKYQAPPRPDTTAQDEARAQAESDRKRREWLEFERYQEEHIRRSQNIIKPLQAEVDRLNATIDENRARLANDVPYTWNIFAFLSKRLSDEEKNAIRMASINADNAIRIKQIPLEKAKAQLRQLQDYLAQRRVQEEKRIAAEEARKAERERLAAERAYEALRRERARQQAEQDKAAQEAAERFRQEQAKQARESAERDKKERAAREARWKAYEEEAERVRQERVRKQAADREERSKRFNERNTWSANCNHKRWWNKVEGHHICAHCTRPLFKFAEQCPGCNTIACASCRQILKAGGIPSTYKKNGNGSTGYTGRWNRKA</sequence>
<proteinExistence type="predicted"/>
<feature type="compositionally biased region" description="Basic and acidic residues" evidence="1">
    <location>
        <begin position="110"/>
        <end position="120"/>
    </location>
</feature>
<dbReference type="PANTHER" id="PTHR24074">
    <property type="entry name" value="CO-CHAPERONE PROTEIN DJLA"/>
    <property type="match status" value="1"/>
</dbReference>
<reference evidence="3 4" key="1">
    <citation type="submission" date="2024-09" db="EMBL/GenBank/DDBJ databases">
        <title>T2T genomes of carrot and Alternaria dauci and their utility for understanding host-pathogen interaction during carrot leaf blight disease.</title>
        <authorList>
            <person name="Liu W."/>
            <person name="Xu S."/>
            <person name="Ou C."/>
            <person name="Liu X."/>
            <person name="Zhuang F."/>
            <person name="Deng X.W."/>
        </authorList>
    </citation>
    <scope>NUCLEOTIDE SEQUENCE [LARGE SCALE GENOMIC DNA]</scope>
    <source>
        <strain evidence="3 4">A2016</strain>
    </source>
</reference>
<dbReference type="PRINTS" id="PR00625">
    <property type="entry name" value="JDOMAIN"/>
</dbReference>
<evidence type="ECO:0000313" key="4">
    <source>
        <dbReference type="Proteomes" id="UP001578633"/>
    </source>
</evidence>
<accession>A0ABR3UYJ0</accession>
<evidence type="ECO:0000259" key="2">
    <source>
        <dbReference type="PROSITE" id="PS50076"/>
    </source>
</evidence>
<dbReference type="Proteomes" id="UP001578633">
    <property type="component" value="Chromosome 1"/>
</dbReference>
<dbReference type="CDD" id="cd06257">
    <property type="entry name" value="DnaJ"/>
    <property type="match status" value="1"/>
</dbReference>
<protein>
    <recommendedName>
        <fullName evidence="2">J domain-containing protein</fullName>
    </recommendedName>
</protein>
<feature type="region of interest" description="Disordered" evidence="1">
    <location>
        <begin position="67"/>
        <end position="120"/>
    </location>
</feature>
<comment type="caution">
    <text evidence="3">The sequence shown here is derived from an EMBL/GenBank/DDBJ whole genome shotgun (WGS) entry which is preliminary data.</text>
</comment>
<gene>
    <name evidence="3" type="ORF">ACET3X_001076</name>
</gene>
<dbReference type="SUPFAM" id="SSF46565">
    <property type="entry name" value="Chaperone J-domain"/>
    <property type="match status" value="1"/>
</dbReference>
<keyword evidence="4" id="KW-1185">Reference proteome</keyword>
<dbReference type="InterPro" id="IPR050817">
    <property type="entry name" value="DjlA_DnaK_co-chaperone"/>
</dbReference>
<dbReference type="RefSeq" id="XP_069311318.1">
    <property type="nucleotide sequence ID" value="XM_069446327.1"/>
</dbReference>
<dbReference type="GeneID" id="96081398"/>
<feature type="domain" description="J" evidence="2">
    <location>
        <begin position="9"/>
        <end position="74"/>
    </location>
</feature>
<dbReference type="PROSITE" id="PS50076">
    <property type="entry name" value="DNAJ_2"/>
    <property type="match status" value="1"/>
</dbReference>
<name>A0ABR3UYJ0_9PLEO</name>
<dbReference type="SMART" id="SM00271">
    <property type="entry name" value="DnaJ"/>
    <property type="match status" value="1"/>
</dbReference>
<dbReference type="Pfam" id="PF00226">
    <property type="entry name" value="DnaJ"/>
    <property type="match status" value="1"/>
</dbReference>
<feature type="compositionally biased region" description="Polar residues" evidence="1">
    <location>
        <begin position="79"/>
        <end position="98"/>
    </location>
</feature>
<evidence type="ECO:0000256" key="1">
    <source>
        <dbReference type="SAM" id="MobiDB-lite"/>
    </source>
</evidence>
<dbReference type="InterPro" id="IPR036869">
    <property type="entry name" value="J_dom_sf"/>
</dbReference>
<dbReference type="InterPro" id="IPR001623">
    <property type="entry name" value="DnaJ_domain"/>
</dbReference>
<organism evidence="3 4">
    <name type="scientific">Alternaria dauci</name>
    <dbReference type="NCBI Taxonomy" id="48095"/>
    <lineage>
        <taxon>Eukaryota</taxon>
        <taxon>Fungi</taxon>
        <taxon>Dikarya</taxon>
        <taxon>Ascomycota</taxon>
        <taxon>Pezizomycotina</taxon>
        <taxon>Dothideomycetes</taxon>
        <taxon>Pleosporomycetidae</taxon>
        <taxon>Pleosporales</taxon>
        <taxon>Pleosporineae</taxon>
        <taxon>Pleosporaceae</taxon>
        <taxon>Alternaria</taxon>
        <taxon>Alternaria sect. Porri</taxon>
    </lineage>
</organism>